<reference evidence="2 3" key="1">
    <citation type="submission" date="2020-08" db="EMBL/GenBank/DDBJ databases">
        <title>Genomic Encyclopedia of Type Strains, Phase IV (KMG-IV): sequencing the most valuable type-strain genomes for metagenomic binning, comparative biology and taxonomic classification.</title>
        <authorList>
            <person name="Goeker M."/>
        </authorList>
    </citation>
    <scope>NUCLEOTIDE SEQUENCE [LARGE SCALE GENOMIC DNA]</scope>
    <source>
        <strain evidence="2 3">DSM 29853</strain>
    </source>
</reference>
<name>A0A7W6J6T0_9HYPH</name>
<dbReference type="InterPro" id="IPR029058">
    <property type="entry name" value="AB_hydrolase_fold"/>
</dbReference>
<dbReference type="Pfam" id="PF00561">
    <property type="entry name" value="Abhydrolase_1"/>
    <property type="match status" value="1"/>
</dbReference>
<dbReference type="SUPFAM" id="SSF53474">
    <property type="entry name" value="alpha/beta-Hydrolases"/>
    <property type="match status" value="1"/>
</dbReference>
<dbReference type="InterPro" id="IPR000073">
    <property type="entry name" value="AB_hydrolase_1"/>
</dbReference>
<sequence length="261" mass="28601">MAFVTLNGLTVHYELIGNPKAKKLIVFSNALGTDFRIWLPLFDELPDEVSILLYDMRGHGLTSDPGTAFTVGDLADDLIALVEHLKLRQPIFCGLSVGGLVVQALAVKRPDLVKKLIVAHSAAKLGDAETWNARIDAIRKGGLAAISEATMQRWFTPDFHRERSAEVAGYRTMLERQSVDAYIRTAEAIRDADYRGQVKDLKLATLFLAGDQDGSVAAQVVEDTADLVENSAYEVLENAGHISPVEQPEQLAALISDFIRN</sequence>
<accession>A0A7W6J6T0</accession>
<evidence type="ECO:0000313" key="3">
    <source>
        <dbReference type="Proteomes" id="UP000528286"/>
    </source>
</evidence>
<protein>
    <submittedName>
        <fullName evidence="2">3-oxoadipate enol-lactonase</fullName>
        <ecNumber evidence="2">3.1.1.24</ecNumber>
    </submittedName>
</protein>
<dbReference type="RefSeq" id="WP_183367116.1">
    <property type="nucleotide sequence ID" value="NZ_JACIEZ010000006.1"/>
</dbReference>
<gene>
    <name evidence="2" type="ORF">GGR23_003032</name>
</gene>
<dbReference type="InterPro" id="IPR026968">
    <property type="entry name" value="PcaD/CatD"/>
</dbReference>
<dbReference type="PANTHER" id="PTHR43798">
    <property type="entry name" value="MONOACYLGLYCEROL LIPASE"/>
    <property type="match status" value="1"/>
</dbReference>
<evidence type="ECO:0000313" key="2">
    <source>
        <dbReference type="EMBL" id="MBB4065824.1"/>
    </source>
</evidence>
<comment type="caution">
    <text evidence="2">The sequence shown here is derived from an EMBL/GenBank/DDBJ whole genome shotgun (WGS) entry which is preliminary data.</text>
</comment>
<feature type="domain" description="AB hydrolase-1" evidence="1">
    <location>
        <begin position="24"/>
        <end position="246"/>
    </location>
</feature>
<dbReference type="EC" id="3.1.1.24" evidence="2"/>
<evidence type="ECO:0000259" key="1">
    <source>
        <dbReference type="Pfam" id="PF00561"/>
    </source>
</evidence>
<proteinExistence type="predicted"/>
<dbReference type="GO" id="GO:0047570">
    <property type="term" value="F:3-oxoadipate enol-lactonase activity"/>
    <property type="evidence" value="ECO:0007669"/>
    <property type="project" value="UniProtKB-EC"/>
</dbReference>
<dbReference type="InterPro" id="IPR050266">
    <property type="entry name" value="AB_hydrolase_sf"/>
</dbReference>
<dbReference type="Proteomes" id="UP000528286">
    <property type="component" value="Unassembled WGS sequence"/>
</dbReference>
<dbReference type="AlphaFoldDB" id="A0A7W6J6T0"/>
<keyword evidence="2" id="KW-0378">Hydrolase</keyword>
<dbReference type="GO" id="GO:0042952">
    <property type="term" value="P:beta-ketoadipate pathway"/>
    <property type="evidence" value="ECO:0007669"/>
    <property type="project" value="InterPro"/>
</dbReference>
<keyword evidence="3" id="KW-1185">Reference proteome</keyword>
<dbReference type="PRINTS" id="PR00111">
    <property type="entry name" value="ABHYDROLASE"/>
</dbReference>
<organism evidence="2 3">
    <name type="scientific">Gellertiella hungarica</name>
    <dbReference type="NCBI Taxonomy" id="1572859"/>
    <lineage>
        <taxon>Bacteria</taxon>
        <taxon>Pseudomonadati</taxon>
        <taxon>Pseudomonadota</taxon>
        <taxon>Alphaproteobacteria</taxon>
        <taxon>Hyphomicrobiales</taxon>
        <taxon>Rhizobiaceae</taxon>
        <taxon>Gellertiella</taxon>
    </lineage>
</organism>
<dbReference type="EMBL" id="JACIEZ010000006">
    <property type="protein sequence ID" value="MBB4065824.1"/>
    <property type="molecule type" value="Genomic_DNA"/>
</dbReference>
<dbReference type="NCBIfam" id="TIGR02427">
    <property type="entry name" value="protocat_pcaD"/>
    <property type="match status" value="1"/>
</dbReference>
<dbReference type="Gene3D" id="3.40.50.1820">
    <property type="entry name" value="alpha/beta hydrolase"/>
    <property type="match status" value="1"/>
</dbReference>